<evidence type="ECO:0000313" key="1">
    <source>
        <dbReference type="EMBL" id="AYR01553.1"/>
    </source>
</evidence>
<protein>
    <submittedName>
        <fullName evidence="1">Uncharacterized protein</fullName>
    </submittedName>
</protein>
<organism evidence="1 2">
    <name type="scientific">Arthrobacter phage Seahorse</name>
    <dbReference type="NCBI Taxonomy" id="2419611"/>
    <lineage>
        <taxon>Viruses</taxon>
        <taxon>Duplodnaviria</taxon>
        <taxon>Heunggongvirae</taxon>
        <taxon>Uroviricota</taxon>
        <taxon>Caudoviricetes</taxon>
        <taxon>Seamegvirus</taxon>
        <taxon>Seamegvirus seahorse</taxon>
    </lineage>
</organism>
<proteinExistence type="predicted"/>
<gene>
    <name evidence="1" type="primary">53</name>
    <name evidence="1" type="ORF">PBI_SEAHORSE_53</name>
</gene>
<dbReference type="EMBL" id="MH910041">
    <property type="protein sequence ID" value="AYR01553.1"/>
    <property type="molecule type" value="Genomic_DNA"/>
</dbReference>
<keyword evidence="2" id="KW-1185">Reference proteome</keyword>
<dbReference type="RefSeq" id="YP_010656239.1">
    <property type="nucleotide sequence ID" value="NC_070836.1"/>
</dbReference>
<reference evidence="1 2" key="1">
    <citation type="submission" date="2018-09" db="EMBL/GenBank/DDBJ databases">
        <authorList>
            <person name="Rimple P.A."/>
            <person name="Stoner T.H."/>
            <person name="Garlena R.A."/>
            <person name="Russell D.A."/>
            <person name="Pope W.H."/>
            <person name="Jacobs-Sera D."/>
            <person name="Hatfull G.F."/>
        </authorList>
    </citation>
    <scope>NUCLEOTIDE SEQUENCE [LARGE SCALE GENOMIC DNA]</scope>
</reference>
<evidence type="ECO:0000313" key="2">
    <source>
        <dbReference type="Proteomes" id="UP000272407"/>
    </source>
</evidence>
<name>A0A3G3M550_9CAUD</name>
<sequence length="39" mass="4350">MIVSTWAMSSPMSMTRSCTKIVMPQHVPNVRPRYALNAG</sequence>
<accession>A0A3G3M550</accession>
<dbReference type="KEGG" id="vg:77932118"/>
<dbReference type="Proteomes" id="UP000272407">
    <property type="component" value="Segment"/>
</dbReference>
<dbReference type="GeneID" id="77932118"/>